<dbReference type="Proteomes" id="UP000603453">
    <property type="component" value="Unassembled WGS sequence"/>
</dbReference>
<dbReference type="InterPro" id="IPR000535">
    <property type="entry name" value="MSP_dom"/>
</dbReference>
<evidence type="ECO:0000256" key="1">
    <source>
        <dbReference type="SAM" id="MobiDB-lite"/>
    </source>
</evidence>
<dbReference type="AlphaFoldDB" id="A0A8H7UU74"/>
<feature type="domain" description="MSP" evidence="2">
    <location>
        <begin position="307"/>
        <end position="448"/>
    </location>
</feature>
<evidence type="ECO:0000313" key="4">
    <source>
        <dbReference type="Proteomes" id="UP000603453"/>
    </source>
</evidence>
<proteinExistence type="predicted"/>
<name>A0A8H7UU74_9FUNG</name>
<protein>
    <recommendedName>
        <fullName evidence="2">MSP domain-containing protein</fullName>
    </recommendedName>
</protein>
<evidence type="ECO:0000259" key="2">
    <source>
        <dbReference type="PROSITE" id="PS50202"/>
    </source>
</evidence>
<dbReference type="InterPro" id="IPR013783">
    <property type="entry name" value="Ig-like_fold"/>
</dbReference>
<dbReference type="EMBL" id="JAEPRD010000162">
    <property type="protein sequence ID" value="KAG2195770.1"/>
    <property type="molecule type" value="Genomic_DNA"/>
</dbReference>
<sequence>MTRQYASSVYSQKSTTSAKSGRSFLSLTTPIWPTASEATFTEATKQPPGVWQSLKSWTTLKKKKNDTDSIITTRSSSSSLSKLKYLFVAKKKTPPLEDSPRLSFNATEDEEEEDVATIVSRTAGPVGILSNRGTDTAEAILERKKRRAERREYILKLQRHNKSLQQHYHHFSSNQEDATADLDRDQPMTVTTAATTIRVGFAQEEDNEEEQKDDEHWCYNPRIMFIEPSPVPRFRNVAPPPPPSPPYLNILIQHEQDHNNKLIIKSPTTDEDEPTIFASRDSFIQSDLPMIEQPLYNDDDEEEMLFLMDQQQAEKPRLYFNSPLYRGQTLKFSLQNTIPDDHIILFKFMTSNTLQQQPERYFVQPSAGKMVSSSNQSDILLILNQVPTEYIKKDKIMIRWAVIQKNTEIEKWVNTLQDSTRRKWIDMLDEEWPNQVTIRLTRIKIRFL</sequence>
<keyword evidence="4" id="KW-1185">Reference proteome</keyword>
<dbReference type="Gene3D" id="2.60.40.10">
    <property type="entry name" value="Immunoglobulins"/>
    <property type="match status" value="1"/>
</dbReference>
<gene>
    <name evidence="3" type="ORF">INT47_005747</name>
</gene>
<accession>A0A8H7UU74</accession>
<dbReference type="InterPro" id="IPR008962">
    <property type="entry name" value="PapD-like_sf"/>
</dbReference>
<dbReference type="PROSITE" id="PS50202">
    <property type="entry name" value="MSP"/>
    <property type="match status" value="1"/>
</dbReference>
<organism evidence="3 4">
    <name type="scientific">Mucor saturninus</name>
    <dbReference type="NCBI Taxonomy" id="64648"/>
    <lineage>
        <taxon>Eukaryota</taxon>
        <taxon>Fungi</taxon>
        <taxon>Fungi incertae sedis</taxon>
        <taxon>Mucoromycota</taxon>
        <taxon>Mucoromycotina</taxon>
        <taxon>Mucoromycetes</taxon>
        <taxon>Mucorales</taxon>
        <taxon>Mucorineae</taxon>
        <taxon>Mucoraceae</taxon>
        <taxon>Mucor</taxon>
    </lineage>
</organism>
<comment type="caution">
    <text evidence="3">The sequence shown here is derived from an EMBL/GenBank/DDBJ whole genome shotgun (WGS) entry which is preliminary data.</text>
</comment>
<dbReference type="OrthoDB" id="2373269at2759"/>
<feature type="region of interest" description="Disordered" evidence="1">
    <location>
        <begin position="1"/>
        <end position="22"/>
    </location>
</feature>
<dbReference type="SUPFAM" id="SSF49354">
    <property type="entry name" value="PapD-like"/>
    <property type="match status" value="1"/>
</dbReference>
<reference evidence="3" key="1">
    <citation type="submission" date="2020-12" db="EMBL/GenBank/DDBJ databases">
        <title>Metabolic potential, ecology and presence of endohyphal bacteria is reflected in genomic diversity of Mucoromycotina.</title>
        <authorList>
            <person name="Muszewska A."/>
            <person name="Okrasinska A."/>
            <person name="Steczkiewicz K."/>
            <person name="Drgas O."/>
            <person name="Orlowska M."/>
            <person name="Perlinska-Lenart U."/>
            <person name="Aleksandrzak-Piekarczyk T."/>
            <person name="Szatraj K."/>
            <person name="Zielenkiewicz U."/>
            <person name="Pilsyk S."/>
            <person name="Malc E."/>
            <person name="Mieczkowski P."/>
            <person name="Kruszewska J.S."/>
            <person name="Biernat P."/>
            <person name="Pawlowska J."/>
        </authorList>
    </citation>
    <scope>NUCLEOTIDE SEQUENCE</scope>
    <source>
        <strain evidence="3">WA0000017839</strain>
    </source>
</reference>
<evidence type="ECO:0000313" key="3">
    <source>
        <dbReference type="EMBL" id="KAG2195770.1"/>
    </source>
</evidence>